<feature type="transmembrane region" description="Helical" evidence="2">
    <location>
        <begin position="83"/>
        <end position="102"/>
    </location>
</feature>
<feature type="transmembrane region" description="Helical" evidence="2">
    <location>
        <begin position="114"/>
        <end position="133"/>
    </location>
</feature>
<dbReference type="OrthoDB" id="5187794at2"/>
<keyword evidence="2" id="KW-1133">Transmembrane helix</keyword>
<dbReference type="HOGENOM" id="CLU_976229_0_0_11"/>
<feature type="compositionally biased region" description="Basic and acidic residues" evidence="1">
    <location>
        <begin position="201"/>
        <end position="210"/>
    </location>
</feature>
<protein>
    <submittedName>
        <fullName evidence="3">Uncharacterized protein</fullName>
    </submittedName>
</protein>
<feature type="compositionally biased region" description="Basic residues" evidence="1">
    <location>
        <begin position="275"/>
        <end position="285"/>
    </location>
</feature>
<keyword evidence="4" id="KW-1185">Reference proteome</keyword>
<feature type="region of interest" description="Disordered" evidence="1">
    <location>
        <begin position="201"/>
        <end position="285"/>
    </location>
</feature>
<feature type="transmembrane region" description="Helical" evidence="2">
    <location>
        <begin position="57"/>
        <end position="76"/>
    </location>
</feature>
<dbReference type="STRING" id="405948.SACE_1735"/>
<evidence type="ECO:0000313" key="4">
    <source>
        <dbReference type="Proteomes" id="UP000006728"/>
    </source>
</evidence>
<keyword evidence="2" id="KW-0812">Transmembrane</keyword>
<name>A4FAH8_SACEN</name>
<proteinExistence type="predicted"/>
<dbReference type="EMBL" id="AM420293">
    <property type="protein sequence ID" value="CAM01053.1"/>
    <property type="molecule type" value="Genomic_DNA"/>
</dbReference>
<organism evidence="3 4">
    <name type="scientific">Saccharopolyspora erythraea (strain ATCC 11635 / DSM 40517 / JCM 4748 / NBRC 13426 / NCIMB 8594 / NRRL 2338)</name>
    <dbReference type="NCBI Taxonomy" id="405948"/>
    <lineage>
        <taxon>Bacteria</taxon>
        <taxon>Bacillati</taxon>
        <taxon>Actinomycetota</taxon>
        <taxon>Actinomycetes</taxon>
        <taxon>Pseudonocardiales</taxon>
        <taxon>Pseudonocardiaceae</taxon>
        <taxon>Saccharopolyspora</taxon>
    </lineage>
</organism>
<gene>
    <name evidence="3" type="ordered locus">SACE_1735</name>
</gene>
<feature type="compositionally biased region" description="Low complexity" evidence="1">
    <location>
        <begin position="243"/>
        <end position="262"/>
    </location>
</feature>
<keyword evidence="2" id="KW-0472">Membrane</keyword>
<accession>A4FAH8</accession>
<sequence>MRMDRYLPPDHPLSKIYRVGAAIFGAGLLAFGVLGLANQLPFLSTEGAVLLGLSSNGLLSVISILVGAILVGAAVWGGAIASTTTTVIGVLFFVSGLANLAVMETPFNLLAFRWPNVIFSLVAGMLLTFLGTYGRIAGRLPEDNPYYRYRHHEPPPDEEPVEEVTNEVPSASDDELTEAEMAFAEGHPTPKQERMVRADAWRHQQEERRRAYQHYAESGRTPDQEISAQNLWADFPAEGKPTAPGEGESAPGVGAPGEGAPADSTPPRTRPGVGTHRRTGIAREP</sequence>
<dbReference type="KEGG" id="sen:SACE_1735"/>
<dbReference type="Proteomes" id="UP000006728">
    <property type="component" value="Chromosome"/>
</dbReference>
<dbReference type="eggNOG" id="ENOG5032T0S">
    <property type="taxonomic scope" value="Bacteria"/>
</dbReference>
<evidence type="ECO:0000256" key="2">
    <source>
        <dbReference type="SAM" id="Phobius"/>
    </source>
</evidence>
<dbReference type="AlphaFoldDB" id="A4FAH8"/>
<reference evidence="3 4" key="1">
    <citation type="journal article" date="2007" name="Nat. Biotechnol.">
        <title>Complete genome sequence of the erythromycin-producing bacterium Saccharopolyspora erythraea NRRL23338.</title>
        <authorList>
            <person name="Oliynyk M."/>
            <person name="Samborskyy M."/>
            <person name="Lester J.B."/>
            <person name="Mironenko T."/>
            <person name="Scott N."/>
            <person name="Dickens S."/>
            <person name="Haydock S.F."/>
            <person name="Leadlay P.F."/>
        </authorList>
    </citation>
    <scope>NUCLEOTIDE SEQUENCE [LARGE SCALE GENOMIC DNA]</scope>
    <source>
        <strain evidence="4">ATCC 11635 / DSM 40517 / JCM 4748 / NBRC 13426 / NCIMB 8594 / NRRL 2338</strain>
    </source>
</reference>
<evidence type="ECO:0000256" key="1">
    <source>
        <dbReference type="SAM" id="MobiDB-lite"/>
    </source>
</evidence>
<evidence type="ECO:0000313" key="3">
    <source>
        <dbReference type="EMBL" id="CAM01053.1"/>
    </source>
</evidence>
<dbReference type="Pfam" id="PF14325">
    <property type="entry name" value="DUF4383"/>
    <property type="match status" value="1"/>
</dbReference>
<feature type="transmembrane region" description="Helical" evidence="2">
    <location>
        <begin position="16"/>
        <end position="37"/>
    </location>
</feature>
<dbReference type="RefSeq" id="WP_011873453.1">
    <property type="nucleotide sequence ID" value="NC_009142.1"/>
</dbReference>